<proteinExistence type="predicted"/>
<organism evidence="1 2">
    <name type="scientific">Lymnaea stagnalis</name>
    <name type="common">Great pond snail</name>
    <name type="synonym">Helix stagnalis</name>
    <dbReference type="NCBI Taxonomy" id="6523"/>
    <lineage>
        <taxon>Eukaryota</taxon>
        <taxon>Metazoa</taxon>
        <taxon>Spiralia</taxon>
        <taxon>Lophotrochozoa</taxon>
        <taxon>Mollusca</taxon>
        <taxon>Gastropoda</taxon>
        <taxon>Heterobranchia</taxon>
        <taxon>Euthyneura</taxon>
        <taxon>Panpulmonata</taxon>
        <taxon>Hygrophila</taxon>
        <taxon>Lymnaeoidea</taxon>
        <taxon>Lymnaeidae</taxon>
        <taxon>Lymnaea</taxon>
    </lineage>
</organism>
<protein>
    <submittedName>
        <fullName evidence="1">Uncharacterized protein</fullName>
    </submittedName>
</protein>
<feature type="non-terminal residue" evidence="1">
    <location>
        <position position="1"/>
    </location>
</feature>
<dbReference type="EMBL" id="CAXITT010000497">
    <property type="protein sequence ID" value="CAL1542637.1"/>
    <property type="molecule type" value="Genomic_DNA"/>
</dbReference>
<evidence type="ECO:0000313" key="2">
    <source>
        <dbReference type="Proteomes" id="UP001497497"/>
    </source>
</evidence>
<gene>
    <name evidence="1" type="ORF">GSLYS_00016171001</name>
</gene>
<name>A0AAV2ID95_LYMST</name>
<keyword evidence="2" id="KW-1185">Reference proteome</keyword>
<comment type="caution">
    <text evidence="1">The sequence shown here is derived from an EMBL/GenBank/DDBJ whole genome shotgun (WGS) entry which is preliminary data.</text>
</comment>
<dbReference type="Proteomes" id="UP001497497">
    <property type="component" value="Unassembled WGS sequence"/>
</dbReference>
<dbReference type="AlphaFoldDB" id="A0AAV2ID95"/>
<sequence length="142" mass="16429">TTQKGKSCTYYRKLSEVLGDTMTSPIWYLGMFGHVRVHLVRQVQGPQRSVLQSLLKLVPTSTGGKLNTVQKLSLNFSITLKDVRREAPDWLVEEKKFHFDGNNQVIEDWAQSFLLVNLKDKDLTSRGFRKVYYKLLMNLTHL</sequence>
<reference evidence="1 2" key="1">
    <citation type="submission" date="2024-04" db="EMBL/GenBank/DDBJ databases">
        <authorList>
            <consortium name="Genoscope - CEA"/>
            <person name="William W."/>
        </authorList>
    </citation>
    <scope>NUCLEOTIDE SEQUENCE [LARGE SCALE GENOMIC DNA]</scope>
</reference>
<evidence type="ECO:0000313" key="1">
    <source>
        <dbReference type="EMBL" id="CAL1542637.1"/>
    </source>
</evidence>
<accession>A0AAV2ID95</accession>